<evidence type="ECO:0000313" key="4">
    <source>
        <dbReference type="Proteomes" id="UP000824179"/>
    </source>
</evidence>
<dbReference type="EMBL" id="DVHB01000110">
    <property type="protein sequence ID" value="HIR39992.1"/>
    <property type="molecule type" value="Genomic_DNA"/>
</dbReference>
<name>A0A9D1DB91_9FIRM</name>
<dbReference type="Proteomes" id="UP000824179">
    <property type="component" value="Unassembled WGS sequence"/>
</dbReference>
<evidence type="ECO:0000313" key="3">
    <source>
        <dbReference type="EMBL" id="HIR39992.1"/>
    </source>
</evidence>
<evidence type="ECO:0000256" key="2">
    <source>
        <dbReference type="SAM" id="SignalP"/>
    </source>
</evidence>
<organism evidence="3 4">
    <name type="scientific">Candidatus Coproplasma stercoripullorum</name>
    <dbReference type="NCBI Taxonomy" id="2840751"/>
    <lineage>
        <taxon>Bacteria</taxon>
        <taxon>Bacillati</taxon>
        <taxon>Bacillota</taxon>
        <taxon>Clostridia</taxon>
        <taxon>Eubacteriales</taxon>
        <taxon>Candidatus Coproplasma</taxon>
    </lineage>
</organism>
<evidence type="ECO:0008006" key="5">
    <source>
        <dbReference type="Google" id="ProtNLM"/>
    </source>
</evidence>
<comment type="caution">
    <text evidence="3">The sequence shown here is derived from an EMBL/GenBank/DDBJ whole genome shotgun (WGS) entry which is preliminary data.</text>
</comment>
<feature type="region of interest" description="Disordered" evidence="1">
    <location>
        <begin position="31"/>
        <end position="51"/>
    </location>
</feature>
<dbReference type="PROSITE" id="PS51257">
    <property type="entry name" value="PROKAR_LIPOPROTEIN"/>
    <property type="match status" value="1"/>
</dbReference>
<accession>A0A9D1DB91</accession>
<keyword evidence="2" id="KW-0732">Signal</keyword>
<reference evidence="3" key="1">
    <citation type="submission" date="2020-10" db="EMBL/GenBank/DDBJ databases">
        <authorList>
            <person name="Gilroy R."/>
        </authorList>
    </citation>
    <scope>NUCLEOTIDE SEQUENCE</scope>
    <source>
        <strain evidence="3">ChiW25-3613</strain>
    </source>
</reference>
<gene>
    <name evidence="3" type="ORF">IAB90_06390</name>
</gene>
<evidence type="ECO:0000256" key="1">
    <source>
        <dbReference type="SAM" id="MobiDB-lite"/>
    </source>
</evidence>
<proteinExistence type="predicted"/>
<feature type="signal peptide" evidence="2">
    <location>
        <begin position="1"/>
        <end position="18"/>
    </location>
</feature>
<sequence>MKKAYKRFAILTISAALAGVVALGACSLGGQTGGDDTDPDDPAIDNNDPTLEPEEKYSQILNDVLESDYYAELTDMYEAAWNYPITKAHEAIPYAFLSREGYDIQAIKDEEIDCDSVAYIKNEDTSTLYLSTKVVTDGADPYYTCYTLSYPLTDKEYDDLVMLHQEKYIQAPYFIQELDNQKTAKVISKASITVEAYDDLLHTFTENKNYSTSVFGTADLEMDFLDFSVNDNTFEVNLRTWPYRGNNTSTMVMIVRNGQLRNIQLVPAFSTTPVSTLKYNSSVFTGPYHWNPTNRDEFNTNYDSLTYFDSSAMYNLHLGTDL</sequence>
<feature type="chain" id="PRO_5038974267" description="Lipoprotein" evidence="2">
    <location>
        <begin position="19"/>
        <end position="322"/>
    </location>
</feature>
<reference evidence="3" key="2">
    <citation type="journal article" date="2021" name="PeerJ">
        <title>Extensive microbial diversity within the chicken gut microbiome revealed by metagenomics and culture.</title>
        <authorList>
            <person name="Gilroy R."/>
            <person name="Ravi A."/>
            <person name="Getino M."/>
            <person name="Pursley I."/>
            <person name="Horton D.L."/>
            <person name="Alikhan N.F."/>
            <person name="Baker D."/>
            <person name="Gharbi K."/>
            <person name="Hall N."/>
            <person name="Watson M."/>
            <person name="Adriaenssens E.M."/>
            <person name="Foster-Nyarko E."/>
            <person name="Jarju S."/>
            <person name="Secka A."/>
            <person name="Antonio M."/>
            <person name="Oren A."/>
            <person name="Chaudhuri R.R."/>
            <person name="La Ragione R."/>
            <person name="Hildebrand F."/>
            <person name="Pallen M.J."/>
        </authorList>
    </citation>
    <scope>NUCLEOTIDE SEQUENCE</scope>
    <source>
        <strain evidence="3">ChiW25-3613</strain>
    </source>
</reference>
<protein>
    <recommendedName>
        <fullName evidence="5">Lipoprotein</fullName>
    </recommendedName>
</protein>
<dbReference type="AlphaFoldDB" id="A0A9D1DB91"/>